<keyword evidence="1" id="KW-0732">Signal</keyword>
<comment type="caution">
    <text evidence="2">The sequence shown here is derived from an EMBL/GenBank/DDBJ whole genome shotgun (WGS) entry which is preliminary data.</text>
</comment>
<organism evidence="2 3">
    <name type="scientific">Tahibacter harae</name>
    <dbReference type="NCBI Taxonomy" id="2963937"/>
    <lineage>
        <taxon>Bacteria</taxon>
        <taxon>Pseudomonadati</taxon>
        <taxon>Pseudomonadota</taxon>
        <taxon>Gammaproteobacteria</taxon>
        <taxon>Lysobacterales</taxon>
        <taxon>Rhodanobacteraceae</taxon>
        <taxon>Tahibacter</taxon>
    </lineage>
</organism>
<feature type="chain" id="PRO_5046705255" description="Pre-peptidase" evidence="1">
    <location>
        <begin position="24"/>
        <end position="174"/>
    </location>
</feature>
<name>A0ABT1QY07_9GAMM</name>
<dbReference type="RefSeq" id="WP_255916349.1">
    <property type="nucleotide sequence ID" value="NZ_JANFQO010000025.1"/>
</dbReference>
<keyword evidence="3" id="KW-1185">Reference proteome</keyword>
<reference evidence="2" key="1">
    <citation type="submission" date="2022-07" db="EMBL/GenBank/DDBJ databases">
        <title>Tahibacter sp., a new gammaproteobacterium isolated from the silt sample collected at pig farm.</title>
        <authorList>
            <person name="Chen H."/>
        </authorList>
    </citation>
    <scope>NUCLEOTIDE SEQUENCE</scope>
    <source>
        <strain evidence="2">P2K</strain>
    </source>
</reference>
<feature type="signal peptide" evidence="1">
    <location>
        <begin position="1"/>
        <end position="23"/>
    </location>
</feature>
<evidence type="ECO:0008006" key="4">
    <source>
        <dbReference type="Google" id="ProtNLM"/>
    </source>
</evidence>
<dbReference type="Gene3D" id="2.60.120.380">
    <property type="match status" value="1"/>
</dbReference>
<evidence type="ECO:0000313" key="2">
    <source>
        <dbReference type="EMBL" id="MCQ4167163.1"/>
    </source>
</evidence>
<evidence type="ECO:0000313" key="3">
    <source>
        <dbReference type="Proteomes" id="UP001165498"/>
    </source>
</evidence>
<gene>
    <name evidence="2" type="ORF">NM961_20810</name>
</gene>
<dbReference type="Proteomes" id="UP001165498">
    <property type="component" value="Unassembled WGS sequence"/>
</dbReference>
<proteinExistence type="predicted"/>
<protein>
    <recommendedName>
        <fullName evidence="4">Pre-peptidase</fullName>
    </recommendedName>
</protein>
<evidence type="ECO:0000256" key="1">
    <source>
        <dbReference type="SAM" id="SignalP"/>
    </source>
</evidence>
<dbReference type="EMBL" id="JANFQO010000025">
    <property type="protein sequence ID" value="MCQ4167163.1"/>
    <property type="molecule type" value="Genomic_DNA"/>
</dbReference>
<accession>A0ABT1QY07</accession>
<sequence>MTNLNKSLLALCMALGMAGTAAAQTCATPGTFSFASANAPTVSGDTCTGTSFFGDICDDTFPSPSNDAIYAFNINNAGPAGYTATTISLTTSSASFNPVIAILGPGAPCASSTPCLRSASSGGVGAGESVNAAGLANGSYFLLVSGDPGSTTCGAFTLSANGSLPVQLKNFAID</sequence>